<dbReference type="InterPro" id="IPR036388">
    <property type="entry name" value="WH-like_DNA-bd_sf"/>
</dbReference>
<dbReference type="PANTHER" id="PTHR34298">
    <property type="entry name" value="SEGREGATION AND CONDENSATION PROTEIN B"/>
    <property type="match status" value="1"/>
</dbReference>
<comment type="function">
    <text evidence="5">Participates in chromosomal partition during cell division. May act via the formation of a condensin-like complex containing Smc and ScpA that pull DNA away from mid-cell into both cell halves.</text>
</comment>
<dbReference type="RefSeq" id="WP_093730542.1">
    <property type="nucleotide sequence ID" value="NZ_FMYW01000009.1"/>
</dbReference>
<keyword evidence="2 5" id="KW-0132">Cell division</keyword>
<comment type="similarity">
    <text evidence="5">Belongs to the ScpB family.</text>
</comment>
<evidence type="ECO:0000313" key="8">
    <source>
        <dbReference type="Proteomes" id="UP000198943"/>
    </source>
</evidence>
<evidence type="ECO:0000256" key="1">
    <source>
        <dbReference type="ARBA" id="ARBA00022490"/>
    </source>
</evidence>
<dbReference type="PANTHER" id="PTHR34298:SF2">
    <property type="entry name" value="SEGREGATION AND CONDENSATION PROTEIN B"/>
    <property type="match status" value="1"/>
</dbReference>
<proteinExistence type="inferred from homology"/>
<dbReference type="GO" id="GO:0051304">
    <property type="term" value="P:chromosome separation"/>
    <property type="evidence" value="ECO:0007669"/>
    <property type="project" value="InterPro"/>
</dbReference>
<sequence length="217" mass="24070">MQQEFKLGQLEALLFAAGEPLGVPQLAELLGLNKPQTWELLGQLQEEYNTEKRGLELREVAEGWQLCTKACHHEAILQLANTQELKLSNASMETLAIIAYRQPVTRAEMEAIRGVKVDGVVNTLLEWELIAEAGRKETAGRPILYKTTKRFLEVFGLKTLKDLPAMPDILAEDAARHPQQISLLEMEDEEEAESGTVTDTVAAATDSKAEDTDKDNA</sequence>
<evidence type="ECO:0000256" key="6">
    <source>
        <dbReference type="SAM" id="MobiDB-lite"/>
    </source>
</evidence>
<gene>
    <name evidence="5" type="primary">scpB</name>
    <name evidence="7" type="ORF">SAMN04487864_10962</name>
</gene>
<evidence type="ECO:0000256" key="4">
    <source>
        <dbReference type="ARBA" id="ARBA00023306"/>
    </source>
</evidence>
<feature type="compositionally biased region" description="Basic and acidic residues" evidence="6">
    <location>
        <begin position="207"/>
        <end position="217"/>
    </location>
</feature>
<accession>A0A1G6MCR5</accession>
<dbReference type="GO" id="GO:0006260">
    <property type="term" value="P:DNA replication"/>
    <property type="evidence" value="ECO:0007669"/>
    <property type="project" value="UniProtKB-UniRule"/>
</dbReference>
<dbReference type="InterPro" id="IPR005234">
    <property type="entry name" value="ScpB_csome_segregation"/>
</dbReference>
<keyword evidence="8" id="KW-1185">Reference proteome</keyword>
<evidence type="ECO:0000256" key="2">
    <source>
        <dbReference type="ARBA" id="ARBA00022618"/>
    </source>
</evidence>
<dbReference type="GO" id="GO:0005737">
    <property type="term" value="C:cytoplasm"/>
    <property type="evidence" value="ECO:0007669"/>
    <property type="project" value="UniProtKB-SubCell"/>
</dbReference>
<dbReference type="EMBL" id="FMYW01000009">
    <property type="protein sequence ID" value="SDC53313.1"/>
    <property type="molecule type" value="Genomic_DNA"/>
</dbReference>
<feature type="compositionally biased region" description="Low complexity" evidence="6">
    <location>
        <begin position="196"/>
        <end position="206"/>
    </location>
</feature>
<dbReference type="Proteomes" id="UP000198943">
    <property type="component" value="Unassembled WGS sequence"/>
</dbReference>
<evidence type="ECO:0000256" key="5">
    <source>
        <dbReference type="HAMAP-Rule" id="MF_01804"/>
    </source>
</evidence>
<evidence type="ECO:0000256" key="3">
    <source>
        <dbReference type="ARBA" id="ARBA00022829"/>
    </source>
</evidence>
<dbReference type="Gene3D" id="1.10.10.10">
    <property type="entry name" value="Winged helix-like DNA-binding domain superfamily/Winged helix DNA-binding domain"/>
    <property type="match status" value="2"/>
</dbReference>
<dbReference type="OrthoDB" id="9806226at2"/>
<comment type="subcellular location">
    <subcellularLocation>
        <location evidence="5">Cytoplasm</location>
    </subcellularLocation>
    <text evidence="5">Associated with two foci at the outer edges of the nucleoid region in young cells, and at four foci within both cell halves in older cells.</text>
</comment>
<feature type="region of interest" description="Disordered" evidence="6">
    <location>
        <begin position="184"/>
        <end position="217"/>
    </location>
</feature>
<evidence type="ECO:0000313" key="7">
    <source>
        <dbReference type="EMBL" id="SDC53313.1"/>
    </source>
</evidence>
<organism evidence="7 8">
    <name type="scientific">Succiniclasticum ruminis</name>
    <dbReference type="NCBI Taxonomy" id="40841"/>
    <lineage>
        <taxon>Bacteria</taxon>
        <taxon>Bacillati</taxon>
        <taxon>Bacillota</taxon>
        <taxon>Negativicutes</taxon>
        <taxon>Acidaminococcales</taxon>
        <taxon>Acidaminococcaceae</taxon>
        <taxon>Succiniclasticum</taxon>
    </lineage>
</organism>
<name>A0A1G6MCR5_9FIRM</name>
<keyword evidence="3 5" id="KW-0159">Chromosome partition</keyword>
<dbReference type="GO" id="GO:0051301">
    <property type="term" value="P:cell division"/>
    <property type="evidence" value="ECO:0007669"/>
    <property type="project" value="UniProtKB-KW"/>
</dbReference>
<keyword evidence="4 5" id="KW-0131">Cell cycle</keyword>
<comment type="subunit">
    <text evidence="5">Homodimer. Homodimerization may be required to stabilize the binding of ScpA to the Smc head domains. Component of a cohesin-like complex composed of ScpA, ScpB and the Smc homodimer, in which ScpA and ScpB bind to the head domain of Smc. The presence of the three proteins is required for the association of the complex with DNA.</text>
</comment>
<dbReference type="Pfam" id="PF04079">
    <property type="entry name" value="SMC_ScpB"/>
    <property type="match status" value="1"/>
</dbReference>
<dbReference type="HAMAP" id="MF_01804">
    <property type="entry name" value="ScpB"/>
    <property type="match status" value="1"/>
</dbReference>
<dbReference type="SUPFAM" id="SSF46785">
    <property type="entry name" value="Winged helix' DNA-binding domain"/>
    <property type="match status" value="2"/>
</dbReference>
<protein>
    <recommendedName>
        <fullName evidence="5">Segregation and condensation protein B</fullName>
    </recommendedName>
</protein>
<keyword evidence="1 5" id="KW-0963">Cytoplasm</keyword>
<dbReference type="InterPro" id="IPR036390">
    <property type="entry name" value="WH_DNA-bd_sf"/>
</dbReference>
<dbReference type="AlphaFoldDB" id="A0A1G6MCR5"/>
<dbReference type="PIRSF" id="PIRSF019345">
    <property type="entry name" value="ScpB"/>
    <property type="match status" value="1"/>
</dbReference>
<reference evidence="8" key="1">
    <citation type="submission" date="2016-10" db="EMBL/GenBank/DDBJ databases">
        <authorList>
            <person name="Varghese N."/>
            <person name="Submissions S."/>
        </authorList>
    </citation>
    <scope>NUCLEOTIDE SEQUENCE [LARGE SCALE GENOMIC DNA]</scope>
    <source>
        <strain evidence="8">DSM 11005</strain>
    </source>
</reference>
<dbReference type="NCBIfam" id="TIGR00281">
    <property type="entry name" value="SMC-Scp complex subunit ScpB"/>
    <property type="match status" value="1"/>
</dbReference>